<proteinExistence type="predicted"/>
<evidence type="ECO:0000313" key="1">
    <source>
        <dbReference type="EMBL" id="KAJ0106350.1"/>
    </source>
</evidence>
<sequence>MAHPGPPPLPWPAGLAGRDLLSMHALPRNSQPHPLPLPNSLLSHFTYKGFLCHSLCNRLPIFHRTRRQKYCSSRFSQASDSAWVLLRRLLERAFRKRKRSPFDDSDGSEVTLPKRIRNASAKVILLLINLKLSDLFTVYSDQLNFKLWEVGNVEGEADMNTFALRMVPKRLMISGSNLELDLPSRLFHDRHLNRSISHNAPSCPEDAKQSSILSADSGVINDGSRATSIAAIECERIGEGKEEEQLIELDSLKRKGTLSPVLDTALIDIRPDRESNRTNTLISGGNELTLDKDPITMHVNDRVISSATELPVANKLLRKPFSRKDFCHKDGIDSKQQTLSKFLGRHKAFNTSKDQQHCKRDLVSVVVGLKAKRNQNDIQKGNPTSIFPKDQAKQKVLPNFESYIVEEEEGSGGYGTVFRARRKSDGTLVAIKCPHANANKHHVNNELRMLERFGGKSFIIKYQGCFKSGDSDCLVLEHVKHDRPEILKKEIDISEIQWYGYCMFRALASLHKQGIVHRDVKPGNFLFSRKATKGYLIDFNLAMDLHHKYGIIINQEATKGSNSTLEHKNLKRKAAGQAKACNDLGSWSMINSQGADGSGITSTKDVTSTKTPSAERLREPLPCHGRKELISLLQQAMQSPNHQTLHFPAPMRKRVAAPPGKVDRELVYLTPMPLHSSGIAVAGAGLRNKGNAKNKKEGPCAGTKGFRAPEVLFRSQHQGPKVDIWSAGVTLLYLMIGRAPFFGDPEQNIKEIVKLKGSEEVWEVAKLHNRESSFPEDLYDTQSLGPMNLREWCKMNTKRQDFLGVIPSSLFDLVDKCLTVNPRLRLSAEDALKHEFFAPCHESLKKHKLLRQGVALENTTAHQSQKQSFAGPVNFSR</sequence>
<keyword evidence="2" id="KW-1185">Reference proteome</keyword>
<dbReference type="EMBL" id="CM047898">
    <property type="protein sequence ID" value="KAJ0106350.1"/>
    <property type="molecule type" value="Genomic_DNA"/>
</dbReference>
<name>A0ACC1C2Z8_9ROSI</name>
<evidence type="ECO:0000313" key="2">
    <source>
        <dbReference type="Proteomes" id="UP001164250"/>
    </source>
</evidence>
<reference evidence="2" key="1">
    <citation type="journal article" date="2023" name="G3 (Bethesda)">
        <title>Genome assembly and association tests identify interacting loci associated with vigor, precocity, and sex in interspecific pistachio rootstocks.</title>
        <authorList>
            <person name="Palmer W."/>
            <person name="Jacygrad E."/>
            <person name="Sagayaradj S."/>
            <person name="Cavanaugh K."/>
            <person name="Han R."/>
            <person name="Bertier L."/>
            <person name="Beede B."/>
            <person name="Kafkas S."/>
            <person name="Golino D."/>
            <person name="Preece J."/>
            <person name="Michelmore R."/>
        </authorList>
    </citation>
    <scope>NUCLEOTIDE SEQUENCE [LARGE SCALE GENOMIC DNA]</scope>
</reference>
<organism evidence="1 2">
    <name type="scientific">Pistacia atlantica</name>
    <dbReference type="NCBI Taxonomy" id="434234"/>
    <lineage>
        <taxon>Eukaryota</taxon>
        <taxon>Viridiplantae</taxon>
        <taxon>Streptophyta</taxon>
        <taxon>Embryophyta</taxon>
        <taxon>Tracheophyta</taxon>
        <taxon>Spermatophyta</taxon>
        <taxon>Magnoliopsida</taxon>
        <taxon>eudicotyledons</taxon>
        <taxon>Gunneridae</taxon>
        <taxon>Pentapetalae</taxon>
        <taxon>rosids</taxon>
        <taxon>malvids</taxon>
        <taxon>Sapindales</taxon>
        <taxon>Anacardiaceae</taxon>
        <taxon>Pistacia</taxon>
    </lineage>
</organism>
<protein>
    <submittedName>
        <fullName evidence="1">Uncharacterized protein</fullName>
    </submittedName>
</protein>
<accession>A0ACC1C2Z8</accession>
<comment type="caution">
    <text evidence="1">The sequence shown here is derived from an EMBL/GenBank/DDBJ whole genome shotgun (WGS) entry which is preliminary data.</text>
</comment>
<gene>
    <name evidence="1" type="ORF">Patl1_18379</name>
</gene>
<dbReference type="Proteomes" id="UP001164250">
    <property type="component" value="Chromosome 2"/>
</dbReference>